<name>A0ABS0YT29_9BACT</name>
<protein>
    <submittedName>
        <fullName evidence="1">Uncharacterized protein</fullName>
    </submittedName>
</protein>
<organism evidence="1 2">
    <name type="scientific">Geomonas propionica</name>
    <dbReference type="NCBI Taxonomy" id="2798582"/>
    <lineage>
        <taxon>Bacteria</taxon>
        <taxon>Pseudomonadati</taxon>
        <taxon>Thermodesulfobacteriota</taxon>
        <taxon>Desulfuromonadia</taxon>
        <taxon>Geobacterales</taxon>
        <taxon>Geobacteraceae</taxon>
        <taxon>Geomonas</taxon>
    </lineage>
</organism>
<comment type="caution">
    <text evidence="1">The sequence shown here is derived from an EMBL/GenBank/DDBJ whole genome shotgun (WGS) entry which is preliminary data.</text>
</comment>
<sequence>MEVMRTMDDYWKHLRNHVDAASEESDKLLDIFNVNGNMKKRRSLLVAAHLDKRIDFLTVLGETQRAVELATLCMEYIVDAESNDNRNTSTGMLSEIEASFLRKALKYRFNWTINGKDNELLAQDALLILEKIVENKVAKKNSKFLQTDLLACVDLSLKSGDFGKAERYITMATAKIKPKGDADFIFEEPLFLQFIITSKLNGLNDEIKKHFCNFFKIISSDIDAFKKYGLVRAADIALIYFKYFKYNHVDNPSRTNVLQSVRYGI</sequence>
<accession>A0ABS0YT29</accession>
<dbReference type="Proteomes" id="UP000641025">
    <property type="component" value="Unassembled WGS sequence"/>
</dbReference>
<evidence type="ECO:0000313" key="2">
    <source>
        <dbReference type="Proteomes" id="UP000641025"/>
    </source>
</evidence>
<gene>
    <name evidence="1" type="ORF">JFN90_13455</name>
</gene>
<dbReference type="RefSeq" id="WP_199395629.1">
    <property type="nucleotide sequence ID" value="NZ_JAEMHK010000009.1"/>
</dbReference>
<keyword evidence="2" id="KW-1185">Reference proteome</keyword>
<proteinExistence type="predicted"/>
<reference evidence="1 2" key="1">
    <citation type="submission" date="2020-12" db="EMBL/GenBank/DDBJ databases">
        <title>Geomonas sp. Red259, isolated from paddy soil.</title>
        <authorList>
            <person name="Xu Z."/>
            <person name="Zhang Z."/>
            <person name="Masuda Y."/>
            <person name="Itoh H."/>
            <person name="Senoo K."/>
        </authorList>
    </citation>
    <scope>NUCLEOTIDE SEQUENCE [LARGE SCALE GENOMIC DNA]</scope>
    <source>
        <strain evidence="1 2">Red259</strain>
    </source>
</reference>
<evidence type="ECO:0000313" key="1">
    <source>
        <dbReference type="EMBL" id="MBJ6801135.1"/>
    </source>
</evidence>
<dbReference type="EMBL" id="JAEMHK010000009">
    <property type="protein sequence ID" value="MBJ6801135.1"/>
    <property type="molecule type" value="Genomic_DNA"/>
</dbReference>